<accession>A0AAD1XT77</accession>
<protein>
    <submittedName>
        <fullName evidence="1">Uncharacterized protein</fullName>
    </submittedName>
</protein>
<dbReference type="EMBL" id="CAMPGE010020176">
    <property type="protein sequence ID" value="CAI2378449.1"/>
    <property type="molecule type" value="Genomic_DNA"/>
</dbReference>
<proteinExistence type="predicted"/>
<sequence length="283" mass="32118">MSYSRPSLPQLEKDLVETEFFGDHELFEARQDLYQHIRQLLCSKGSRIEDIMFNIPSLADENICKLRGIRPDIAMLKISGDFSQALKGCKMFDEFNRRKVKCLELAHLSVNGNAKSSFILRKIYCLNPSSLNRISLEGFKFTSKEFAKLLLIALNSSLLQFKKCSFDIDNIKISSNIKFKLGGLVLKDCRTYGSSKGNIDIAKLFSFLKSNTLGTNLKYLQISPPEEPFTEECSLIKALHSGKPISELGSNEKSKEYKKSFVGAEISEEDKRKISRCQKCIIQ</sequence>
<keyword evidence="2" id="KW-1185">Reference proteome</keyword>
<name>A0AAD1XT77_EUPCR</name>
<evidence type="ECO:0000313" key="1">
    <source>
        <dbReference type="EMBL" id="CAI2378449.1"/>
    </source>
</evidence>
<gene>
    <name evidence="1" type="ORF">ECRASSUSDP1_LOCUS19845</name>
</gene>
<evidence type="ECO:0000313" key="2">
    <source>
        <dbReference type="Proteomes" id="UP001295684"/>
    </source>
</evidence>
<dbReference type="AlphaFoldDB" id="A0AAD1XT77"/>
<reference evidence="1" key="1">
    <citation type="submission" date="2023-07" db="EMBL/GenBank/DDBJ databases">
        <authorList>
            <consortium name="AG Swart"/>
            <person name="Singh M."/>
            <person name="Singh A."/>
            <person name="Seah K."/>
            <person name="Emmerich C."/>
        </authorList>
    </citation>
    <scope>NUCLEOTIDE SEQUENCE</scope>
    <source>
        <strain evidence="1">DP1</strain>
    </source>
</reference>
<dbReference type="Proteomes" id="UP001295684">
    <property type="component" value="Unassembled WGS sequence"/>
</dbReference>
<organism evidence="1 2">
    <name type="scientific">Euplotes crassus</name>
    <dbReference type="NCBI Taxonomy" id="5936"/>
    <lineage>
        <taxon>Eukaryota</taxon>
        <taxon>Sar</taxon>
        <taxon>Alveolata</taxon>
        <taxon>Ciliophora</taxon>
        <taxon>Intramacronucleata</taxon>
        <taxon>Spirotrichea</taxon>
        <taxon>Hypotrichia</taxon>
        <taxon>Euplotida</taxon>
        <taxon>Euplotidae</taxon>
        <taxon>Moneuplotes</taxon>
    </lineage>
</organism>
<comment type="caution">
    <text evidence="1">The sequence shown here is derived from an EMBL/GenBank/DDBJ whole genome shotgun (WGS) entry which is preliminary data.</text>
</comment>